<dbReference type="InterPro" id="IPR005913">
    <property type="entry name" value="dTDP_dehydrorham_reduct"/>
</dbReference>
<dbReference type="EMBL" id="UNSH01000014">
    <property type="protein sequence ID" value="SZF00614.1"/>
    <property type="molecule type" value="Genomic_DNA"/>
</dbReference>
<reference evidence="2 3" key="1">
    <citation type="submission" date="2017-11" db="EMBL/GenBank/DDBJ databases">
        <authorList>
            <person name="Kracher B."/>
        </authorList>
    </citation>
    <scope>NUCLEOTIDE SEQUENCE [LARGE SCALE GENOMIC DNA]</scope>
    <source>
        <strain evidence="2 3">RACE1</strain>
    </source>
</reference>
<dbReference type="Pfam" id="PF04321">
    <property type="entry name" value="RmlD_sub_bind"/>
    <property type="match status" value="1"/>
</dbReference>
<dbReference type="GO" id="GO:0006556">
    <property type="term" value="P:S-adenosylmethionine biosynthetic process"/>
    <property type="evidence" value="ECO:0007669"/>
    <property type="project" value="UniProtKB-UniPathway"/>
</dbReference>
<dbReference type="Proteomes" id="UP000275772">
    <property type="component" value="Unassembled WGS sequence"/>
</dbReference>
<dbReference type="VEuPathDB" id="FungiDB:BLGHR1_11357"/>
<dbReference type="SUPFAM" id="SSF51735">
    <property type="entry name" value="NAD(P)-binding Rossmann-fold domains"/>
    <property type="match status" value="1"/>
</dbReference>
<dbReference type="GO" id="GO:0048269">
    <property type="term" value="C:methionine adenosyltransferase complex"/>
    <property type="evidence" value="ECO:0007669"/>
    <property type="project" value="TreeGrafter"/>
</dbReference>
<dbReference type="UniPathway" id="UPA00315">
    <property type="reaction ID" value="UER00080"/>
</dbReference>
<dbReference type="CDD" id="cd05254">
    <property type="entry name" value="dTDP_HR_like_SDR_e"/>
    <property type="match status" value="1"/>
</dbReference>
<feature type="domain" description="RmlD-like substrate binding" evidence="1">
    <location>
        <begin position="5"/>
        <end position="294"/>
    </location>
</feature>
<evidence type="ECO:0000313" key="3">
    <source>
        <dbReference type="Proteomes" id="UP000275772"/>
    </source>
</evidence>
<evidence type="ECO:0000259" key="1">
    <source>
        <dbReference type="Pfam" id="PF04321"/>
    </source>
</evidence>
<dbReference type="InterPro" id="IPR036291">
    <property type="entry name" value="NAD(P)-bd_dom_sf"/>
</dbReference>
<evidence type="ECO:0000313" key="2">
    <source>
        <dbReference type="EMBL" id="SZF00614.1"/>
    </source>
</evidence>
<gene>
    <name evidence="2" type="ORF">BLGHR1_11357</name>
</gene>
<organism evidence="2 3">
    <name type="scientific">Blumeria hordei</name>
    <name type="common">Barley powdery mildew</name>
    <name type="synonym">Blumeria graminis f. sp. hordei</name>
    <dbReference type="NCBI Taxonomy" id="2867405"/>
    <lineage>
        <taxon>Eukaryota</taxon>
        <taxon>Fungi</taxon>
        <taxon>Dikarya</taxon>
        <taxon>Ascomycota</taxon>
        <taxon>Pezizomycotina</taxon>
        <taxon>Leotiomycetes</taxon>
        <taxon>Erysiphales</taxon>
        <taxon>Erysiphaceae</taxon>
        <taxon>Blumeria</taxon>
    </lineage>
</organism>
<dbReference type="InterPro" id="IPR029903">
    <property type="entry name" value="RmlD-like-bd"/>
</dbReference>
<dbReference type="Gene3D" id="3.40.50.720">
    <property type="entry name" value="NAD(P)-binding Rossmann-like Domain"/>
    <property type="match status" value="1"/>
</dbReference>
<sequence>MMNSVLITGATGLLGRKIFQAFHLSGWSTHGLGYNRAKPPNIIKLDLCSEESILQALLNLRPKVVVHCAAYRFPEKCDGDQEGTQLLNVTATDKLATICAAQNISLIYISTDYVFSGIQGEAPYDADSTRKPTNFYGETKSKGEDSVIRAYQRADGTGWGIVLRVPVLYGDVEFNQESAINVLVESIWKAQEDGVIIPMDHWAIRYPTNTEDVARVVEGIALKMISTPDKSKLPTKVQFTSEDHFTKYEICQLLARILDLPINNIKAHFPDHDTCRGIQRPYDCHLSTKGLLDLGIDVSTVDFEEWWRCHPSALKK</sequence>
<dbReference type="GO" id="GO:0048270">
    <property type="term" value="F:methionine adenosyltransferase regulator activity"/>
    <property type="evidence" value="ECO:0007669"/>
    <property type="project" value="TreeGrafter"/>
</dbReference>
<proteinExistence type="predicted"/>
<dbReference type="FunFam" id="3.40.50.720:FF:000357">
    <property type="entry name" value="Methionine adenosyltransferase 2 subunit beta"/>
    <property type="match status" value="1"/>
</dbReference>
<dbReference type="PANTHER" id="PTHR10491:SF4">
    <property type="entry name" value="METHIONINE ADENOSYLTRANSFERASE 2 SUBUNIT BETA"/>
    <property type="match status" value="1"/>
</dbReference>
<dbReference type="AlphaFoldDB" id="A0A383UJW7"/>
<protein>
    <recommendedName>
        <fullName evidence="1">RmlD-like substrate binding domain-containing protein</fullName>
    </recommendedName>
</protein>
<accession>A0A383UJW7</accession>
<name>A0A383UJW7_BLUHO</name>
<dbReference type="PANTHER" id="PTHR10491">
    <property type="entry name" value="DTDP-4-DEHYDRORHAMNOSE REDUCTASE"/>
    <property type="match status" value="1"/>
</dbReference>